<protein>
    <recommendedName>
        <fullName evidence="1 8">Acyl-homoserine-lactone synthase</fullName>
        <ecNumber evidence="1 8">2.3.1.184</ecNumber>
    </recommendedName>
    <alternativeName>
        <fullName evidence="8">Autoinducer synthesis protein</fullName>
    </alternativeName>
</protein>
<name>Q6B348_9PROT</name>
<dbReference type="PROSITE" id="PS00949">
    <property type="entry name" value="AUTOINDUCER_SYNTH_1"/>
    <property type="match status" value="1"/>
</dbReference>
<dbReference type="PANTHER" id="PTHR39322">
    <property type="entry name" value="ACYL-HOMOSERINE-LACTONE SYNTHASE"/>
    <property type="match status" value="1"/>
</dbReference>
<dbReference type="InterPro" id="IPR001690">
    <property type="entry name" value="Autoind_synthase"/>
</dbReference>
<evidence type="ECO:0000256" key="3">
    <source>
        <dbReference type="ARBA" id="ARBA00022679"/>
    </source>
</evidence>
<dbReference type="GO" id="GO:0061579">
    <property type="term" value="F:N-acyl homoserine lactone synthase activity"/>
    <property type="evidence" value="ECO:0007669"/>
    <property type="project" value="UniProtKB-UniRule"/>
</dbReference>
<gene>
    <name evidence="9" type="ORF">qs161</name>
</gene>
<evidence type="ECO:0000256" key="1">
    <source>
        <dbReference type="ARBA" id="ARBA00012340"/>
    </source>
</evidence>
<dbReference type="PROSITE" id="PS51187">
    <property type="entry name" value="AUTOINDUCER_SYNTH_2"/>
    <property type="match status" value="1"/>
</dbReference>
<dbReference type="EC" id="2.3.1.184" evidence="1 8"/>
<dbReference type="PANTHER" id="PTHR39322:SF1">
    <property type="entry name" value="ISOVALERYL-HOMOSERINE LACTONE SYNTHASE"/>
    <property type="match status" value="1"/>
</dbReference>
<evidence type="ECO:0000256" key="6">
    <source>
        <dbReference type="ARBA" id="ARBA00048576"/>
    </source>
</evidence>
<accession>Q6B348</accession>
<evidence type="ECO:0000256" key="7">
    <source>
        <dbReference type="PROSITE-ProRule" id="PRU00533"/>
    </source>
</evidence>
<reference evidence="9" key="2">
    <citation type="submission" date="2006-01" db="EMBL/GenBank/DDBJ databases">
        <authorList>
            <person name="Williamson L.L."/>
            <person name="Borlee B.R."/>
            <person name="Schloss P.D."/>
            <person name="Guan C."/>
            <person name="Handelsman J."/>
        </authorList>
    </citation>
    <scope>NUCLEOTIDE SEQUENCE</scope>
</reference>
<dbReference type="SUPFAM" id="SSF55729">
    <property type="entry name" value="Acyl-CoA N-acyltransferases (Nat)"/>
    <property type="match status" value="1"/>
</dbReference>
<keyword evidence="2 7" id="KW-0673">Quorum sensing</keyword>
<evidence type="ECO:0000256" key="4">
    <source>
        <dbReference type="ARBA" id="ARBA00022691"/>
    </source>
</evidence>
<dbReference type="GO" id="GO:0009372">
    <property type="term" value="P:quorum sensing"/>
    <property type="evidence" value="ECO:0007669"/>
    <property type="project" value="UniProtKB-UniRule"/>
</dbReference>
<evidence type="ECO:0000256" key="8">
    <source>
        <dbReference type="RuleBase" id="RU361135"/>
    </source>
</evidence>
<dbReference type="EMBL" id="AY688432">
    <property type="protein sequence ID" value="AAT90822.1"/>
    <property type="molecule type" value="Genomic_DNA"/>
</dbReference>
<dbReference type="PRINTS" id="PR01549">
    <property type="entry name" value="AUTOINDCRSYN"/>
</dbReference>
<dbReference type="Gene3D" id="3.40.630.30">
    <property type="match status" value="1"/>
</dbReference>
<evidence type="ECO:0000256" key="5">
    <source>
        <dbReference type="ARBA" id="ARBA00022929"/>
    </source>
</evidence>
<dbReference type="AlphaFoldDB" id="Q6B348"/>
<evidence type="ECO:0000313" key="9">
    <source>
        <dbReference type="EMBL" id="AAT90822.1"/>
    </source>
</evidence>
<comment type="similarity">
    <text evidence="7 8">Belongs to the autoinducer synthase family.</text>
</comment>
<comment type="catalytic activity">
    <reaction evidence="6 8">
        <text>a fatty acyl-[ACP] + S-adenosyl-L-methionine = an N-acyl-L-homoserine lactone + S-methyl-5'-thioadenosine + holo-[ACP] + H(+)</text>
        <dbReference type="Rhea" id="RHEA:10096"/>
        <dbReference type="Rhea" id="RHEA-COMP:9685"/>
        <dbReference type="Rhea" id="RHEA-COMP:14125"/>
        <dbReference type="ChEBI" id="CHEBI:15378"/>
        <dbReference type="ChEBI" id="CHEBI:17509"/>
        <dbReference type="ChEBI" id="CHEBI:55474"/>
        <dbReference type="ChEBI" id="CHEBI:59789"/>
        <dbReference type="ChEBI" id="CHEBI:64479"/>
        <dbReference type="ChEBI" id="CHEBI:138651"/>
        <dbReference type="EC" id="2.3.1.184"/>
    </reaction>
</comment>
<reference evidence="9" key="1">
    <citation type="journal article" date="2005" name="Appl. Environ. Microbiol.">
        <title>Intracellular screen to identify metagenomic clones that induce or inhibit a quorum-sensing biosensor.</title>
        <authorList>
            <person name="Williamson L.L."/>
            <person name="Borlee B.R."/>
            <person name="Schloss P.D."/>
            <person name="Guan C."/>
            <person name="Allen H.K."/>
            <person name="Handelsman J."/>
        </authorList>
    </citation>
    <scope>NUCLEOTIDE SEQUENCE</scope>
</reference>
<dbReference type="GO" id="GO:0007165">
    <property type="term" value="P:signal transduction"/>
    <property type="evidence" value="ECO:0007669"/>
    <property type="project" value="TreeGrafter"/>
</dbReference>
<keyword evidence="5 7" id="KW-0071">Autoinducer synthesis</keyword>
<dbReference type="InterPro" id="IPR018311">
    <property type="entry name" value="Autoind_synth_CS"/>
</dbReference>
<evidence type="ECO:0000256" key="2">
    <source>
        <dbReference type="ARBA" id="ARBA00022654"/>
    </source>
</evidence>
<proteinExistence type="inferred from homology"/>
<dbReference type="InterPro" id="IPR016181">
    <property type="entry name" value="Acyl_CoA_acyltransferase"/>
</dbReference>
<keyword evidence="3 8" id="KW-0808">Transferase</keyword>
<sequence length="214" mass="24430">MNDLNFYYLEHTTPPHAWLLELYGLRKKVFADRLSWKVNVRNGIELDEYDTDQTVYIVGTRNGLPLASLRLINTLKPYMLEGPFQDFFDYKPPKNCLIAESSRFFVDKIRSRALGLANMPLTEMLLLSMHNYAVSVGVKSIITVVSRAMARIVRTAGWQYNILASGETSEGEKLLLLDMPVTCQNHQQLLVGITKKFPIPYAEISHWPLPVVVN</sequence>
<dbReference type="Pfam" id="PF00765">
    <property type="entry name" value="Autoind_synth"/>
    <property type="match status" value="1"/>
</dbReference>
<keyword evidence="4 8" id="KW-0949">S-adenosyl-L-methionine</keyword>
<organism evidence="9">
    <name type="scientific">uncultured proteobacterium QS1</name>
    <dbReference type="NCBI Taxonomy" id="288647"/>
    <lineage>
        <taxon>Bacteria</taxon>
        <taxon>Pseudomonadati</taxon>
        <taxon>Pseudomonadota</taxon>
        <taxon>environmental samples</taxon>
    </lineage>
</organism>